<dbReference type="OrthoDB" id="1440774at2"/>
<feature type="chain" id="PRO_5040406703" evidence="1">
    <location>
        <begin position="24"/>
        <end position="248"/>
    </location>
</feature>
<organism evidence="2 3">
    <name type="scientific">Chitinophaga solisilvae</name>
    <dbReference type="NCBI Taxonomy" id="1233460"/>
    <lineage>
        <taxon>Bacteria</taxon>
        <taxon>Pseudomonadati</taxon>
        <taxon>Bacteroidota</taxon>
        <taxon>Chitinophagia</taxon>
        <taxon>Chitinophagales</taxon>
        <taxon>Chitinophagaceae</taxon>
        <taxon>Chitinophaga</taxon>
    </lineage>
</organism>
<dbReference type="Pfam" id="PF22252">
    <property type="entry name" value="PNGase_F-II_N"/>
    <property type="match status" value="1"/>
</dbReference>
<dbReference type="InterPro" id="IPR005901">
    <property type="entry name" value="GLPGLI"/>
</dbReference>
<evidence type="ECO:0000313" key="2">
    <source>
        <dbReference type="EMBL" id="NSL89394.1"/>
    </source>
</evidence>
<keyword evidence="3" id="KW-1185">Reference proteome</keyword>
<gene>
    <name evidence="2" type="ORF">ECE50_021310</name>
</gene>
<proteinExistence type="predicted"/>
<evidence type="ECO:0000256" key="1">
    <source>
        <dbReference type="SAM" id="SignalP"/>
    </source>
</evidence>
<dbReference type="AlphaFoldDB" id="A0A9Q5D7H9"/>
<accession>A0A9Q5D7H9</accession>
<dbReference type="Proteomes" id="UP000281028">
    <property type="component" value="Unassembled WGS sequence"/>
</dbReference>
<dbReference type="NCBIfam" id="TIGR01200">
    <property type="entry name" value="GLPGLI"/>
    <property type="match status" value="1"/>
</dbReference>
<name>A0A9Q5D7H9_9BACT</name>
<feature type="signal peptide" evidence="1">
    <location>
        <begin position="1"/>
        <end position="23"/>
    </location>
</feature>
<reference evidence="2" key="1">
    <citation type="submission" date="2020-05" db="EMBL/GenBank/DDBJ databases">
        <title>Chitinophaga laudate sp. nov., isolated from a tropical peat swamp.</title>
        <authorList>
            <person name="Goh C.B.S."/>
            <person name="Lee M.S."/>
            <person name="Parimannan S."/>
            <person name="Pasbakhsh P."/>
            <person name="Yule C.M."/>
            <person name="Rajandas H."/>
            <person name="Loke S."/>
            <person name="Croft L."/>
            <person name="Tan J.B.L."/>
        </authorList>
    </citation>
    <scope>NUCLEOTIDE SEQUENCE</scope>
    <source>
        <strain evidence="2">Mgbs1</strain>
    </source>
</reference>
<evidence type="ECO:0000313" key="3">
    <source>
        <dbReference type="Proteomes" id="UP000281028"/>
    </source>
</evidence>
<keyword evidence="1" id="KW-0732">Signal</keyword>
<protein>
    <submittedName>
        <fullName evidence="2">GLPGLI family protein</fullName>
    </submittedName>
</protein>
<dbReference type="EMBL" id="RIAR02000001">
    <property type="protein sequence ID" value="NSL89394.1"/>
    <property type="molecule type" value="Genomic_DNA"/>
</dbReference>
<comment type="caution">
    <text evidence="2">The sequence shown here is derived from an EMBL/GenBank/DDBJ whole genome shotgun (WGS) entry which is preliminary data.</text>
</comment>
<sequence>MNQLSRIILTAAVVLPFSGPLLAQQSGTITYEVTAKTDPERMRGFRGGDDNNDREIPETITFTQLFTFSNGNGKLTTERPDFGNRRPQRDSAIQGQRRMGFRNNAQYTDLTHKKYLQVFSTSGDDKKTYYAEEDYVVTADPKAGDKTRKIAGYPCKKATIKLHDDSYTVWYTTALPFSYSPVNGLLPDSNGVVLSAEGSKRAFIATEISLKSITDNDLTIPANAEKISLEQLRDIRKQEMEKFRKRQP</sequence>